<keyword evidence="3" id="KW-1185">Reference proteome</keyword>
<comment type="caution">
    <text evidence="2">The sequence shown here is derived from an EMBL/GenBank/DDBJ whole genome shotgun (WGS) entry which is preliminary data.</text>
</comment>
<evidence type="ECO:0000313" key="2">
    <source>
        <dbReference type="EMBL" id="KAG7326280.1"/>
    </source>
</evidence>
<reference evidence="2 3" key="1">
    <citation type="submission" date="2021-06" db="EMBL/GenBank/DDBJ databases">
        <title>Chromosome-level genome assembly of the red-tail catfish (Hemibagrus wyckioides).</title>
        <authorList>
            <person name="Shao F."/>
        </authorList>
    </citation>
    <scope>NUCLEOTIDE SEQUENCE [LARGE SCALE GENOMIC DNA]</scope>
    <source>
        <strain evidence="2">EC202008001</strain>
        <tissue evidence="2">Blood</tissue>
    </source>
</reference>
<dbReference type="AlphaFoldDB" id="A0A9D3NSH0"/>
<dbReference type="Proteomes" id="UP000824219">
    <property type="component" value="Linkage Group LG11"/>
</dbReference>
<protein>
    <submittedName>
        <fullName evidence="2">Uncharacterized protein</fullName>
    </submittedName>
</protein>
<feature type="compositionally biased region" description="Basic and acidic residues" evidence="1">
    <location>
        <begin position="60"/>
        <end position="74"/>
    </location>
</feature>
<organism evidence="2 3">
    <name type="scientific">Hemibagrus wyckioides</name>
    <dbReference type="NCBI Taxonomy" id="337641"/>
    <lineage>
        <taxon>Eukaryota</taxon>
        <taxon>Metazoa</taxon>
        <taxon>Chordata</taxon>
        <taxon>Craniata</taxon>
        <taxon>Vertebrata</taxon>
        <taxon>Euteleostomi</taxon>
        <taxon>Actinopterygii</taxon>
        <taxon>Neopterygii</taxon>
        <taxon>Teleostei</taxon>
        <taxon>Ostariophysi</taxon>
        <taxon>Siluriformes</taxon>
        <taxon>Bagridae</taxon>
        <taxon>Hemibagrus</taxon>
    </lineage>
</organism>
<evidence type="ECO:0000256" key="1">
    <source>
        <dbReference type="SAM" id="MobiDB-lite"/>
    </source>
</evidence>
<dbReference type="EMBL" id="JAHKSW010000011">
    <property type="protein sequence ID" value="KAG7326280.1"/>
    <property type="molecule type" value="Genomic_DNA"/>
</dbReference>
<evidence type="ECO:0000313" key="3">
    <source>
        <dbReference type="Proteomes" id="UP000824219"/>
    </source>
</evidence>
<sequence length="92" mass="10360">MLLICRSIDLAALHFGEETPGVLWVVEPSRDSKKPRRADRLVYKKRFARREGHVWAGQSRARDTTGRGGDEAKAEGGAYRTTTRSNFILLCV</sequence>
<feature type="region of interest" description="Disordered" evidence="1">
    <location>
        <begin position="54"/>
        <end position="76"/>
    </location>
</feature>
<accession>A0A9D3NSH0</accession>
<proteinExistence type="predicted"/>
<name>A0A9D3NSH0_9TELE</name>
<gene>
    <name evidence="2" type="ORF">KOW79_009681</name>
</gene>